<comment type="caution">
    <text evidence="3">The sequence shown here is derived from an EMBL/GenBank/DDBJ whole genome shotgun (WGS) entry which is preliminary data.</text>
</comment>
<comment type="similarity">
    <text evidence="1">Belongs to the ATP-dependent AMP-binding enzyme family.</text>
</comment>
<dbReference type="SUPFAM" id="SSF56801">
    <property type="entry name" value="Acetyl-CoA synthetase-like"/>
    <property type="match status" value="1"/>
</dbReference>
<dbReference type="PANTHER" id="PTHR43201">
    <property type="entry name" value="ACYL-COA SYNTHETASE"/>
    <property type="match status" value="1"/>
</dbReference>
<dbReference type="EMBL" id="LAFY01000086">
    <property type="protein sequence ID" value="KJY02166.1"/>
    <property type="molecule type" value="Genomic_DNA"/>
</dbReference>
<dbReference type="STRING" id="1047168.A0A0F4H0Z3"/>
<dbReference type="Proteomes" id="UP000033647">
    <property type="component" value="Unassembled WGS sequence"/>
</dbReference>
<keyword evidence="4" id="KW-1185">Reference proteome</keyword>
<name>A0A0F4H0Z3_9PEZI</name>
<proteinExistence type="inferred from homology"/>
<evidence type="ECO:0000313" key="3">
    <source>
        <dbReference type="EMBL" id="KJY02166.1"/>
    </source>
</evidence>
<dbReference type="InterPro" id="IPR042099">
    <property type="entry name" value="ANL_N_sf"/>
</dbReference>
<dbReference type="GO" id="GO:0031956">
    <property type="term" value="F:medium-chain fatty acid-CoA ligase activity"/>
    <property type="evidence" value="ECO:0007669"/>
    <property type="project" value="TreeGrafter"/>
</dbReference>
<dbReference type="OrthoDB" id="288590at2759"/>
<dbReference type="AlphaFoldDB" id="A0A0F4H0Z3"/>
<gene>
    <name evidence="3" type="ORF">TI39_contig89g00001</name>
</gene>
<evidence type="ECO:0000313" key="4">
    <source>
        <dbReference type="Proteomes" id="UP000033647"/>
    </source>
</evidence>
<feature type="non-terminal residue" evidence="3">
    <location>
        <position position="135"/>
    </location>
</feature>
<organism evidence="3 4">
    <name type="scientific">Zymoseptoria brevis</name>
    <dbReference type="NCBI Taxonomy" id="1047168"/>
    <lineage>
        <taxon>Eukaryota</taxon>
        <taxon>Fungi</taxon>
        <taxon>Dikarya</taxon>
        <taxon>Ascomycota</taxon>
        <taxon>Pezizomycotina</taxon>
        <taxon>Dothideomycetes</taxon>
        <taxon>Dothideomycetidae</taxon>
        <taxon>Mycosphaerellales</taxon>
        <taxon>Mycosphaerellaceae</taxon>
        <taxon>Zymoseptoria</taxon>
    </lineage>
</organism>
<evidence type="ECO:0000256" key="2">
    <source>
        <dbReference type="ARBA" id="ARBA00022598"/>
    </source>
</evidence>
<dbReference type="PANTHER" id="PTHR43201:SF5">
    <property type="entry name" value="MEDIUM-CHAIN ACYL-COA LIGASE ACSF2, MITOCHONDRIAL"/>
    <property type="match status" value="1"/>
</dbReference>
<protein>
    <submittedName>
        <fullName evidence="3">Uncharacterized protein</fullName>
    </submittedName>
</protein>
<sequence>MEGYVGFVPTPSVGEIIIIDPTTHMPLPPPTTGEIAVRGPTLFTHYTSDPSTTCSAIIATPLGTYFRTGDAGHLSTTSPPQLAVTGRYKAVFRVGTEDVMPEEVESVIKQLPGGEGGCRHEYAGEGEEWRGGGDG</sequence>
<reference evidence="3 4" key="1">
    <citation type="submission" date="2015-03" db="EMBL/GenBank/DDBJ databases">
        <title>RNA-seq based gene annotation and comparative genomics of four Zymoseptoria species reveal species-specific pathogenicity related genes and transposable element activity.</title>
        <authorList>
            <person name="Grandaubert J."/>
            <person name="Bhattacharyya A."/>
            <person name="Stukenbrock E.H."/>
        </authorList>
    </citation>
    <scope>NUCLEOTIDE SEQUENCE [LARGE SCALE GENOMIC DNA]</scope>
    <source>
        <strain evidence="3 4">Zb18110</strain>
    </source>
</reference>
<dbReference type="GO" id="GO:0006631">
    <property type="term" value="P:fatty acid metabolic process"/>
    <property type="evidence" value="ECO:0007669"/>
    <property type="project" value="TreeGrafter"/>
</dbReference>
<keyword evidence="2" id="KW-0436">Ligase</keyword>
<dbReference type="Gene3D" id="3.40.50.12780">
    <property type="entry name" value="N-terminal domain of ligase-like"/>
    <property type="match status" value="1"/>
</dbReference>
<evidence type="ECO:0000256" key="1">
    <source>
        <dbReference type="ARBA" id="ARBA00006432"/>
    </source>
</evidence>
<accession>A0A0F4H0Z3</accession>